<keyword evidence="1" id="KW-1133">Transmembrane helix</keyword>
<feature type="transmembrane region" description="Helical" evidence="1">
    <location>
        <begin position="90"/>
        <end position="114"/>
    </location>
</feature>
<evidence type="ECO:0000313" key="3">
    <source>
        <dbReference type="Proteomes" id="UP000053091"/>
    </source>
</evidence>
<dbReference type="STRING" id="1678841.TBC1_111645"/>
<feature type="transmembrane region" description="Helical" evidence="1">
    <location>
        <begin position="180"/>
        <end position="198"/>
    </location>
</feature>
<accession>A0A0S7C194</accession>
<evidence type="ECO:0008006" key="4">
    <source>
        <dbReference type="Google" id="ProtNLM"/>
    </source>
</evidence>
<proteinExistence type="predicted"/>
<sequence length="615" mass="71184">MSRLILPKQHRYSFFAVLFLAAVIIVLRIIILNDNELSWDVLGYYIHLPAMFIYKDYGLSDLGWIHRLLELYPLTGSLYQISTGPEGNPIFFFLMGMSFFYLPWFLLAHLLASFSGYPADGFSLPYQYTMAVGVITYTIIGLIYLRKILLNFFSDKITTIVMLIVVLGTNYLHFMTVKNLETANILFMMVTLITWNTIRWHKHYKLINLAAVGAFTVLTALAKPSEVLVALIPFFWGVYNRETLLAKLQLFWDKRSQVLTAIAAGVVVALPQMIYWYSETGHILFDSYKNPGVGLDFASPHILNVLFSFKKGWFIYTPVMIFSVIGFVQLYRRDKAVFAPVLIYCLVAFYLLSSWTEWWYGASFSIRPMITLYPLLAITLGSFLSAISTKKWPARTGISILVIFFVLLNLFQTWQMNNYIIEPYRMTKKYYFAVFGKTKVTEEDRKLLAPDLTFNQGAKLTDEAGYHRRNFGFYDFEVKDVNYLDHYYTDSTGNTMLKMDSTLRFSPEIRNTYRGLTTKDHFWVRASADVFIPKDYRDELPLLVLSFDRKGGGYFYHSFAVDTNTYKPGTWGTISVDLMSPHVRSTSDFFKIYVWHRGNQAALIDNIRADVFEPK</sequence>
<dbReference type="OrthoDB" id="136762at2"/>
<protein>
    <recommendedName>
        <fullName evidence="4">Dolichyl-phosphate-mannose-protein mannosyltransferase</fullName>
    </recommendedName>
</protein>
<keyword evidence="3" id="KW-1185">Reference proteome</keyword>
<organism evidence="2">
    <name type="scientific">Lentimicrobium saccharophilum</name>
    <dbReference type="NCBI Taxonomy" id="1678841"/>
    <lineage>
        <taxon>Bacteria</taxon>
        <taxon>Pseudomonadati</taxon>
        <taxon>Bacteroidota</taxon>
        <taxon>Bacteroidia</taxon>
        <taxon>Bacteroidales</taxon>
        <taxon>Lentimicrobiaceae</taxon>
        <taxon>Lentimicrobium</taxon>
    </lineage>
</organism>
<feature type="transmembrane region" description="Helical" evidence="1">
    <location>
        <begin position="370"/>
        <end position="388"/>
    </location>
</feature>
<dbReference type="EMBL" id="DF968182">
    <property type="protein sequence ID" value="GAP43492.1"/>
    <property type="molecule type" value="Genomic_DNA"/>
</dbReference>
<feature type="transmembrane region" description="Helical" evidence="1">
    <location>
        <begin position="313"/>
        <end position="331"/>
    </location>
</feature>
<name>A0A0S7C194_9BACT</name>
<gene>
    <name evidence="2" type="ORF">TBC1_111645</name>
</gene>
<reference evidence="2" key="1">
    <citation type="journal article" date="2015" name="Genome Announc.">
        <title>Draft Genome Sequence of Bacteroidales Strain TBC1, a Novel Isolate from a Methanogenic Wastewater Treatment System.</title>
        <authorList>
            <person name="Tourlousse D.M."/>
            <person name="Matsuura N."/>
            <person name="Sun L."/>
            <person name="Toyonaga M."/>
            <person name="Kuroda K."/>
            <person name="Ohashi A."/>
            <person name="Cruz R."/>
            <person name="Yamaguchi T."/>
            <person name="Sekiguchi Y."/>
        </authorList>
    </citation>
    <scope>NUCLEOTIDE SEQUENCE [LARGE SCALE GENOMIC DNA]</scope>
    <source>
        <strain evidence="2">TBC1</strain>
    </source>
</reference>
<dbReference type="Proteomes" id="UP000053091">
    <property type="component" value="Unassembled WGS sequence"/>
</dbReference>
<feature type="transmembrane region" description="Helical" evidence="1">
    <location>
        <begin position="157"/>
        <end position="174"/>
    </location>
</feature>
<evidence type="ECO:0000256" key="1">
    <source>
        <dbReference type="SAM" id="Phobius"/>
    </source>
</evidence>
<dbReference type="AlphaFoldDB" id="A0A0S7C194"/>
<feature type="transmembrane region" description="Helical" evidence="1">
    <location>
        <begin position="12"/>
        <end position="31"/>
    </location>
</feature>
<feature type="transmembrane region" description="Helical" evidence="1">
    <location>
        <begin position="256"/>
        <end position="277"/>
    </location>
</feature>
<evidence type="ECO:0000313" key="2">
    <source>
        <dbReference type="EMBL" id="GAP43492.1"/>
    </source>
</evidence>
<dbReference type="RefSeq" id="WP_062040654.1">
    <property type="nucleotide sequence ID" value="NZ_DF968182.1"/>
</dbReference>
<keyword evidence="1" id="KW-0472">Membrane</keyword>
<feature type="transmembrane region" description="Helical" evidence="1">
    <location>
        <begin position="337"/>
        <end position="358"/>
    </location>
</feature>
<feature type="transmembrane region" description="Helical" evidence="1">
    <location>
        <begin position="126"/>
        <end position="145"/>
    </location>
</feature>
<feature type="transmembrane region" description="Helical" evidence="1">
    <location>
        <begin position="394"/>
        <end position="411"/>
    </location>
</feature>
<feature type="transmembrane region" description="Helical" evidence="1">
    <location>
        <begin position="210"/>
        <end position="236"/>
    </location>
</feature>
<keyword evidence="1" id="KW-0812">Transmembrane</keyword>